<comment type="caution">
    <text evidence="2">The sequence shown here is derived from an EMBL/GenBank/DDBJ whole genome shotgun (WGS) entry which is preliminary data.</text>
</comment>
<evidence type="ECO:0000313" key="3">
    <source>
        <dbReference type="Proteomes" id="UP000054988"/>
    </source>
</evidence>
<reference evidence="2 3" key="1">
    <citation type="submission" date="2015-12" db="EMBL/GenBank/DDBJ databases">
        <title>Draft genome sequence of Moniliophthora roreri, the causal agent of frosty pod rot of cacao.</title>
        <authorList>
            <person name="Aime M.C."/>
            <person name="Diaz-Valderrama J.R."/>
            <person name="Kijpornyongpan T."/>
            <person name="Phillips-Mora W."/>
        </authorList>
    </citation>
    <scope>NUCLEOTIDE SEQUENCE [LARGE SCALE GENOMIC DNA]</scope>
    <source>
        <strain evidence="2 3">MCA 2952</strain>
    </source>
</reference>
<gene>
    <name evidence="2" type="ORF">WG66_10153</name>
</gene>
<sequence length="198" mass="21431">MFSSFESPLDLEAPDGSGNTSQQAGPPDEEDDQEGSVADFTLPRQLAPDGDGDEEGGDGDDGVPGDGPGSSGDDPPPPGGRGGGSSSVMFALSFLCGNASKWFQHNILGIQLGPKALWTENYAAFVNELWINFRPCNLQAEAEDTLNNLWMCDANHIHTYNLKFQDAIVELDWGENAFSYQYYWGLSDHIKDEMSCVS</sequence>
<evidence type="ECO:0000313" key="2">
    <source>
        <dbReference type="EMBL" id="KTB37220.1"/>
    </source>
</evidence>
<accession>A0A0W0FLM9</accession>
<dbReference type="EMBL" id="LATX01001864">
    <property type="protein sequence ID" value="KTB37220.1"/>
    <property type="molecule type" value="Genomic_DNA"/>
</dbReference>
<protein>
    <recommendedName>
        <fullName evidence="4">Retrotransposon gag domain-containing protein</fullName>
    </recommendedName>
</protein>
<dbReference type="Proteomes" id="UP000054988">
    <property type="component" value="Unassembled WGS sequence"/>
</dbReference>
<feature type="region of interest" description="Disordered" evidence="1">
    <location>
        <begin position="1"/>
        <end position="84"/>
    </location>
</feature>
<evidence type="ECO:0000256" key="1">
    <source>
        <dbReference type="SAM" id="MobiDB-lite"/>
    </source>
</evidence>
<evidence type="ECO:0008006" key="4">
    <source>
        <dbReference type="Google" id="ProtNLM"/>
    </source>
</evidence>
<dbReference type="AlphaFoldDB" id="A0A0W0FLM9"/>
<name>A0A0W0FLM9_MONRR</name>
<organism evidence="2 3">
    <name type="scientific">Moniliophthora roreri</name>
    <name type="common">Frosty pod rot fungus</name>
    <name type="synonym">Monilia roreri</name>
    <dbReference type="NCBI Taxonomy" id="221103"/>
    <lineage>
        <taxon>Eukaryota</taxon>
        <taxon>Fungi</taxon>
        <taxon>Dikarya</taxon>
        <taxon>Basidiomycota</taxon>
        <taxon>Agaricomycotina</taxon>
        <taxon>Agaricomycetes</taxon>
        <taxon>Agaricomycetidae</taxon>
        <taxon>Agaricales</taxon>
        <taxon>Marasmiineae</taxon>
        <taxon>Marasmiaceae</taxon>
        <taxon>Moniliophthora</taxon>
    </lineage>
</organism>
<dbReference type="eggNOG" id="ENOG502S3G3">
    <property type="taxonomic scope" value="Eukaryota"/>
</dbReference>
<proteinExistence type="predicted"/>
<feature type="compositionally biased region" description="Acidic residues" evidence="1">
    <location>
        <begin position="50"/>
        <end position="63"/>
    </location>
</feature>